<feature type="transmembrane region" description="Helical" evidence="11">
    <location>
        <begin position="57"/>
        <end position="76"/>
    </location>
</feature>
<feature type="transmembrane region" description="Helical" evidence="11">
    <location>
        <begin position="304"/>
        <end position="329"/>
    </location>
</feature>
<keyword evidence="4" id="KW-0645">Protease</keyword>
<feature type="transmembrane region" description="Helical" evidence="11">
    <location>
        <begin position="246"/>
        <end position="266"/>
    </location>
</feature>
<feature type="transmembrane region" description="Helical" evidence="11">
    <location>
        <begin position="278"/>
        <end position="295"/>
    </location>
</feature>
<dbReference type="InterPro" id="IPR044838">
    <property type="entry name" value="EGY1-like"/>
</dbReference>
<keyword evidence="8 11" id="KW-1133">Transmembrane helix</keyword>
<feature type="transmembrane region" description="Helical" evidence="11">
    <location>
        <begin position="31"/>
        <end position="50"/>
    </location>
</feature>
<dbReference type="CDD" id="cd06160">
    <property type="entry name" value="S2P-M50_like_2"/>
    <property type="match status" value="1"/>
</dbReference>
<evidence type="ECO:0000256" key="1">
    <source>
        <dbReference type="ARBA" id="ARBA00001947"/>
    </source>
</evidence>
<feature type="transmembrane region" description="Helical" evidence="11">
    <location>
        <begin position="467"/>
        <end position="491"/>
    </location>
</feature>
<organism evidence="13 14">
    <name type="scientific">Lyngbya aestuarii BL J</name>
    <dbReference type="NCBI Taxonomy" id="1348334"/>
    <lineage>
        <taxon>Bacteria</taxon>
        <taxon>Bacillati</taxon>
        <taxon>Cyanobacteriota</taxon>
        <taxon>Cyanophyceae</taxon>
        <taxon>Oscillatoriophycideae</taxon>
        <taxon>Oscillatoriales</taxon>
        <taxon>Microcoleaceae</taxon>
        <taxon>Lyngbya</taxon>
    </lineage>
</organism>
<dbReference type="PANTHER" id="PTHR31412">
    <property type="entry name" value="ZINC METALLOPROTEASE EGY1"/>
    <property type="match status" value="1"/>
</dbReference>
<dbReference type="Proteomes" id="UP000017127">
    <property type="component" value="Unassembled WGS sequence"/>
</dbReference>
<feature type="domain" description="Peptidase M50" evidence="12">
    <location>
        <begin position="248"/>
        <end position="421"/>
    </location>
</feature>
<dbReference type="InterPro" id="IPR008915">
    <property type="entry name" value="Peptidase_M50"/>
</dbReference>
<evidence type="ECO:0000256" key="11">
    <source>
        <dbReference type="SAM" id="Phobius"/>
    </source>
</evidence>
<feature type="region of interest" description="Disordered" evidence="10">
    <location>
        <begin position="84"/>
        <end position="111"/>
    </location>
</feature>
<proteinExistence type="inferred from homology"/>
<dbReference type="Pfam" id="PF02163">
    <property type="entry name" value="Peptidase_M50"/>
    <property type="match status" value="1"/>
</dbReference>
<dbReference type="PANTHER" id="PTHR31412:SF0">
    <property type="entry name" value="ZINC METALLOPROTEASE EGY1, CHLOROPLASTIC-RELATED"/>
    <property type="match status" value="1"/>
</dbReference>
<feature type="transmembrane region" description="Helical" evidence="11">
    <location>
        <begin position="425"/>
        <end position="447"/>
    </location>
</feature>
<accession>U7QJW5</accession>
<feature type="transmembrane region" description="Helical" evidence="11">
    <location>
        <begin position="382"/>
        <end position="404"/>
    </location>
</feature>
<evidence type="ECO:0000256" key="2">
    <source>
        <dbReference type="ARBA" id="ARBA00004141"/>
    </source>
</evidence>
<evidence type="ECO:0000256" key="7">
    <source>
        <dbReference type="ARBA" id="ARBA00022946"/>
    </source>
</evidence>
<gene>
    <name evidence="13" type="ORF">M595_1693</name>
</gene>
<comment type="subcellular location">
    <subcellularLocation>
        <location evidence="2">Membrane</location>
        <topology evidence="2">Multi-pass membrane protein</topology>
    </subcellularLocation>
</comment>
<evidence type="ECO:0000256" key="4">
    <source>
        <dbReference type="ARBA" id="ARBA00022670"/>
    </source>
</evidence>
<comment type="caution">
    <text evidence="13">The sequence shown here is derived from an EMBL/GenBank/DDBJ whole genome shotgun (WGS) entry which is preliminary data.</text>
</comment>
<evidence type="ECO:0000256" key="10">
    <source>
        <dbReference type="SAM" id="MobiDB-lite"/>
    </source>
</evidence>
<protein>
    <submittedName>
        <fullName evidence="13">Peptidase M50 family protein</fullName>
    </submittedName>
</protein>
<evidence type="ECO:0000256" key="8">
    <source>
        <dbReference type="ARBA" id="ARBA00022989"/>
    </source>
</evidence>
<evidence type="ECO:0000256" key="3">
    <source>
        <dbReference type="ARBA" id="ARBA00007931"/>
    </source>
</evidence>
<comment type="cofactor">
    <cofactor evidence="1">
        <name>Zn(2+)</name>
        <dbReference type="ChEBI" id="CHEBI:29105"/>
    </cofactor>
</comment>
<dbReference type="GO" id="GO:0008233">
    <property type="term" value="F:peptidase activity"/>
    <property type="evidence" value="ECO:0007669"/>
    <property type="project" value="UniProtKB-KW"/>
</dbReference>
<keyword evidence="5 11" id="KW-0812">Transmembrane</keyword>
<keyword evidence="9 11" id="KW-0472">Membrane</keyword>
<keyword evidence="14" id="KW-1185">Reference proteome</keyword>
<evidence type="ECO:0000256" key="6">
    <source>
        <dbReference type="ARBA" id="ARBA00022801"/>
    </source>
</evidence>
<dbReference type="RefSeq" id="WP_023065506.1">
    <property type="nucleotide sequence ID" value="NZ_AUZM01000012.1"/>
</dbReference>
<keyword evidence="7" id="KW-0809">Transit peptide</keyword>
<reference evidence="13 14" key="1">
    <citation type="journal article" date="2013" name="Front. Microbiol.">
        <title>Comparative genomic analyses of the cyanobacterium, Lyngbya aestuarii BL J, a powerful hydrogen producer.</title>
        <authorList>
            <person name="Kothari A."/>
            <person name="Vaughn M."/>
            <person name="Garcia-Pichel F."/>
        </authorList>
    </citation>
    <scope>NUCLEOTIDE SEQUENCE [LARGE SCALE GENOMIC DNA]</scope>
    <source>
        <strain evidence="13 14">BL J</strain>
    </source>
</reference>
<dbReference type="PATRIC" id="fig|1348334.3.peg.1651"/>
<dbReference type="AlphaFoldDB" id="U7QJW5"/>
<dbReference type="EMBL" id="AUZM01000012">
    <property type="protein sequence ID" value="ERT08259.1"/>
    <property type="molecule type" value="Genomic_DNA"/>
</dbReference>
<comment type="similarity">
    <text evidence="3">Belongs to the peptidase M50B family.</text>
</comment>
<dbReference type="GO" id="GO:0016020">
    <property type="term" value="C:membrane"/>
    <property type="evidence" value="ECO:0007669"/>
    <property type="project" value="UniProtKB-SubCell"/>
</dbReference>
<evidence type="ECO:0000313" key="13">
    <source>
        <dbReference type="EMBL" id="ERT08259.1"/>
    </source>
</evidence>
<dbReference type="OrthoDB" id="494312at2"/>
<dbReference type="GO" id="GO:0006508">
    <property type="term" value="P:proteolysis"/>
    <property type="evidence" value="ECO:0007669"/>
    <property type="project" value="UniProtKB-KW"/>
</dbReference>
<name>U7QJW5_9CYAN</name>
<sequence length="493" mass="55632">MLLWLWLLLLGLITYWILRRGVARITRTPIWILWLVMMTPALIWSTWQLVYGEQKRIPPELIIIPFIVCPCVYWFLVKLGRQSPPPTDSSTTSTSAMTSEPTPKSPPPRVITPAEESQLRECFPWSVFPLQKLEHRPQAVICRGQIRSNPELVYQTIRDQIKARFGDRFIVVFQTDLNDQPFFALVPNPFLEKSKTITRNDFLNRPILALALLVITVFTTTMVGVKMTEISPEIWRSDPSWLLKGLPYALALMAILGIHKSVHYLAARYYQIRPTLPYFIPVPFFPGTFGAFMQIRSPLPHRRALFDVSIAGPWAGFIATLPILIWGLAHSTVVPIPPDGTGIFNVNAIDPRFSLLLTVLSKLILGTQLTATHAIDLHPVAIAGYLGLILTAFHFLPIGLCDGGHMIHAMMGQRTSMAIGQVSRILILVLGFTRQEFLYLAIILFLLPLNDEPALNDVSELNNIRDFIGLLTLALLLVILLPVPQTIAQWLNY</sequence>
<feature type="transmembrane region" description="Helical" evidence="11">
    <location>
        <begin position="207"/>
        <end position="225"/>
    </location>
</feature>
<feature type="compositionally biased region" description="Low complexity" evidence="10">
    <location>
        <begin position="88"/>
        <end position="102"/>
    </location>
</feature>
<evidence type="ECO:0000313" key="14">
    <source>
        <dbReference type="Proteomes" id="UP000017127"/>
    </source>
</evidence>
<evidence type="ECO:0000256" key="9">
    <source>
        <dbReference type="ARBA" id="ARBA00023136"/>
    </source>
</evidence>
<keyword evidence="6" id="KW-0378">Hydrolase</keyword>
<evidence type="ECO:0000259" key="12">
    <source>
        <dbReference type="Pfam" id="PF02163"/>
    </source>
</evidence>
<evidence type="ECO:0000256" key="5">
    <source>
        <dbReference type="ARBA" id="ARBA00022692"/>
    </source>
</evidence>